<dbReference type="EMBL" id="VMQU01000005">
    <property type="protein sequence ID" value="TVS92092.1"/>
    <property type="molecule type" value="Genomic_DNA"/>
</dbReference>
<comment type="caution">
    <text evidence="2">The sequence shown here is derived from an EMBL/GenBank/DDBJ whole genome shotgun (WGS) entry which is preliminary data.</text>
</comment>
<feature type="compositionally biased region" description="Low complexity" evidence="1">
    <location>
        <begin position="1"/>
        <end position="19"/>
    </location>
</feature>
<accession>A0A557Y0M2</accession>
<protein>
    <submittedName>
        <fullName evidence="2">Uncharacterized protein</fullName>
    </submittedName>
</protein>
<gene>
    <name evidence="2" type="ORF">FPZ47_02375</name>
</gene>
<name>A0A557Y0M2_9MYCO</name>
<sequence>MRSASGPSATPPVSSSPVPRNRRRSRPGPPPPTPAPRRPPRRYTRSPTRDCWPAPRETSPRTRWCPPGYQVLPPRAAR</sequence>
<keyword evidence="3" id="KW-1185">Reference proteome</keyword>
<reference evidence="2 3" key="1">
    <citation type="submission" date="2019-07" db="EMBL/GenBank/DDBJ databases">
        <title>New Mycobacterium species.</title>
        <authorList>
            <person name="Tortoli E."/>
            <person name="Ghielmetti G."/>
            <person name="Friedel U."/>
            <person name="Trovato A."/>
        </authorList>
    </citation>
    <scope>NUCLEOTIDE SEQUENCE [LARGE SCALE GENOMIC DNA]</scope>
    <source>
        <strain evidence="2 3">16-83</strain>
    </source>
</reference>
<dbReference type="Proteomes" id="UP000320513">
    <property type="component" value="Unassembled WGS sequence"/>
</dbReference>
<evidence type="ECO:0000313" key="3">
    <source>
        <dbReference type="Proteomes" id="UP000320513"/>
    </source>
</evidence>
<evidence type="ECO:0000256" key="1">
    <source>
        <dbReference type="SAM" id="MobiDB-lite"/>
    </source>
</evidence>
<organism evidence="2 3">
    <name type="scientific">Mycobacterium helveticum</name>
    <dbReference type="NCBI Taxonomy" id="2592811"/>
    <lineage>
        <taxon>Bacteria</taxon>
        <taxon>Bacillati</taxon>
        <taxon>Actinomycetota</taxon>
        <taxon>Actinomycetes</taxon>
        <taxon>Mycobacteriales</taxon>
        <taxon>Mycobacteriaceae</taxon>
        <taxon>Mycobacterium</taxon>
    </lineage>
</organism>
<dbReference type="AlphaFoldDB" id="A0A557Y0M2"/>
<proteinExistence type="predicted"/>
<feature type="compositionally biased region" description="Pro residues" evidence="1">
    <location>
        <begin position="27"/>
        <end position="37"/>
    </location>
</feature>
<feature type="region of interest" description="Disordered" evidence="1">
    <location>
        <begin position="1"/>
        <end position="78"/>
    </location>
</feature>
<evidence type="ECO:0000313" key="2">
    <source>
        <dbReference type="EMBL" id="TVS92092.1"/>
    </source>
</evidence>